<evidence type="ECO:0000313" key="1">
    <source>
        <dbReference type="EMBL" id="RDH28575.1"/>
    </source>
</evidence>
<reference evidence="1 2" key="1">
    <citation type="submission" date="2018-07" db="EMBL/GenBank/DDBJ databases">
        <title>The genomes of Aspergillus section Nigri reveals drivers in fungal speciation.</title>
        <authorList>
            <consortium name="DOE Joint Genome Institute"/>
            <person name="Vesth T.C."/>
            <person name="Nybo J."/>
            <person name="Theobald S."/>
            <person name="Brandl J."/>
            <person name="Frisvad J.C."/>
            <person name="Nielsen K.F."/>
            <person name="Lyhne E.K."/>
            <person name="Kogle M.E."/>
            <person name="Kuo A."/>
            <person name="Riley R."/>
            <person name="Clum A."/>
            <person name="Nolan M."/>
            <person name="Lipzen A."/>
            <person name="Salamov A."/>
            <person name="Henrissat B."/>
            <person name="Wiebenga A."/>
            <person name="De vries R.P."/>
            <person name="Grigoriev I.V."/>
            <person name="Mortensen U.H."/>
            <person name="Andersen M.R."/>
            <person name="Baker S.E."/>
        </authorList>
    </citation>
    <scope>NUCLEOTIDE SEQUENCE [LARGE SCALE GENOMIC DNA]</scope>
    <source>
        <strain evidence="1 2">CBS 139.54b</strain>
    </source>
</reference>
<proteinExistence type="predicted"/>
<accession>A0A3F3PNQ8</accession>
<name>A0A3F3PNQ8_9EURO</name>
<sequence length="57" mass="5645">MEKGTETSNLRTAASVTGVRIRVLCSNGCCGCLGAGLLGALHTATISKGPVIAALLS</sequence>
<dbReference type="RefSeq" id="XP_026621597.1">
    <property type="nucleotide sequence ID" value="XM_026767832.1"/>
</dbReference>
<gene>
    <name evidence="1" type="ORF">BDQ94DRAFT_151858</name>
</gene>
<organism evidence="1 2">
    <name type="scientific">Aspergillus welwitschiae</name>
    <dbReference type="NCBI Taxonomy" id="1341132"/>
    <lineage>
        <taxon>Eukaryota</taxon>
        <taxon>Fungi</taxon>
        <taxon>Dikarya</taxon>
        <taxon>Ascomycota</taxon>
        <taxon>Pezizomycotina</taxon>
        <taxon>Eurotiomycetes</taxon>
        <taxon>Eurotiomycetidae</taxon>
        <taxon>Eurotiales</taxon>
        <taxon>Aspergillaceae</taxon>
        <taxon>Aspergillus</taxon>
        <taxon>Aspergillus subgen. Circumdati</taxon>
    </lineage>
</organism>
<dbReference type="GeneID" id="38136188"/>
<evidence type="ECO:0000313" key="2">
    <source>
        <dbReference type="Proteomes" id="UP000253729"/>
    </source>
</evidence>
<dbReference type="AlphaFoldDB" id="A0A3F3PNQ8"/>
<keyword evidence="2" id="KW-1185">Reference proteome</keyword>
<dbReference type="Proteomes" id="UP000253729">
    <property type="component" value="Unassembled WGS sequence"/>
</dbReference>
<protein>
    <submittedName>
        <fullName evidence="1">Uncharacterized protein</fullName>
    </submittedName>
</protein>
<dbReference type="EMBL" id="KZ852075">
    <property type="protein sequence ID" value="RDH28575.1"/>
    <property type="molecule type" value="Genomic_DNA"/>
</dbReference>